<dbReference type="PANTHER" id="PTHR12383">
    <property type="entry name" value="PROTEASE FAMILY S26 MITOCHONDRIAL INNER MEMBRANE PROTEASE-RELATED"/>
    <property type="match status" value="1"/>
</dbReference>
<reference evidence="7" key="1">
    <citation type="journal article" date="2019" name="Int. J. Syst. Evol. Microbiol.">
        <title>The Global Catalogue of Microorganisms (GCM) 10K type strain sequencing project: providing services to taxonomists for standard genome sequencing and annotation.</title>
        <authorList>
            <consortium name="The Broad Institute Genomics Platform"/>
            <consortium name="The Broad Institute Genome Sequencing Center for Infectious Disease"/>
            <person name="Wu L."/>
            <person name="Ma J."/>
        </authorList>
    </citation>
    <scope>NUCLEOTIDE SEQUENCE [LARGE SCALE GENOMIC DNA]</scope>
    <source>
        <strain evidence="7">JCM 17440</strain>
    </source>
</reference>
<dbReference type="InterPro" id="IPR036286">
    <property type="entry name" value="LexA/Signal_pep-like_sf"/>
</dbReference>
<dbReference type="InterPro" id="IPR052064">
    <property type="entry name" value="Mito_IMP1_subunit"/>
</dbReference>
<feature type="domain" description="Peptidase S24/S26A/S26B/S26C" evidence="5">
    <location>
        <begin position="23"/>
        <end position="93"/>
    </location>
</feature>
<evidence type="ECO:0000313" key="6">
    <source>
        <dbReference type="EMBL" id="GAA4240509.1"/>
    </source>
</evidence>
<dbReference type="PANTHER" id="PTHR12383:SF16">
    <property type="entry name" value="MITOCHONDRIAL INNER MEMBRANE PROTEASE SUBUNIT 1"/>
    <property type="match status" value="1"/>
</dbReference>
<name>A0ABP8CKU8_9ACTN</name>
<keyword evidence="2" id="KW-0378">Hydrolase</keyword>
<evidence type="ECO:0000313" key="7">
    <source>
        <dbReference type="Proteomes" id="UP001501710"/>
    </source>
</evidence>
<sequence length="140" mass="15419">MRIPTPVCCVLAGAAVLALACARERLLAVEVTGDSMLPGLRPGDWLLVRKGVRPGVGDVVVARHPERRELLIVKRAAHRSGDGWWLESDNQSARGRRDSWDFGAVPDALIVGRVLARYWPPPRPFSLRPAFRVGKKAKLP</sequence>
<keyword evidence="7" id="KW-1185">Reference proteome</keyword>
<accession>A0ABP8CKU8</accession>
<dbReference type="InterPro" id="IPR015927">
    <property type="entry name" value="Peptidase_S24_S26A/B/C"/>
</dbReference>
<evidence type="ECO:0000256" key="2">
    <source>
        <dbReference type="ARBA" id="ARBA00022801"/>
    </source>
</evidence>
<dbReference type="SUPFAM" id="SSF51306">
    <property type="entry name" value="LexA/Signal peptidase"/>
    <property type="match status" value="1"/>
</dbReference>
<dbReference type="RefSeq" id="WP_344905055.1">
    <property type="nucleotide sequence ID" value="NZ_BAABAS010000026.1"/>
</dbReference>
<proteinExistence type="predicted"/>
<evidence type="ECO:0000256" key="3">
    <source>
        <dbReference type="ARBA" id="ARBA00023136"/>
    </source>
</evidence>
<feature type="signal peptide" evidence="4">
    <location>
        <begin position="1"/>
        <end position="20"/>
    </location>
</feature>
<comment type="caution">
    <text evidence="6">The sequence shown here is derived from an EMBL/GenBank/DDBJ whole genome shotgun (WGS) entry which is preliminary data.</text>
</comment>
<evidence type="ECO:0000256" key="4">
    <source>
        <dbReference type="SAM" id="SignalP"/>
    </source>
</evidence>
<evidence type="ECO:0000259" key="5">
    <source>
        <dbReference type="Pfam" id="PF00717"/>
    </source>
</evidence>
<dbReference type="Gene3D" id="2.10.109.10">
    <property type="entry name" value="Umud Fragment, subunit A"/>
    <property type="match status" value="1"/>
</dbReference>
<keyword evidence="4" id="KW-0732">Signal</keyword>
<dbReference type="NCBIfam" id="TIGR02754">
    <property type="entry name" value="sod_Ni_protease"/>
    <property type="match status" value="1"/>
</dbReference>
<dbReference type="CDD" id="cd06462">
    <property type="entry name" value="Peptidase_S24_S26"/>
    <property type="match status" value="1"/>
</dbReference>
<comment type="subcellular location">
    <subcellularLocation>
        <location evidence="1">Membrane</location>
    </subcellularLocation>
</comment>
<gene>
    <name evidence="6" type="ORF">GCM10022254_65430</name>
</gene>
<dbReference type="Pfam" id="PF00717">
    <property type="entry name" value="Peptidase_S24"/>
    <property type="match status" value="1"/>
</dbReference>
<dbReference type="PROSITE" id="PS51257">
    <property type="entry name" value="PROKAR_LIPOPROTEIN"/>
    <property type="match status" value="1"/>
</dbReference>
<organism evidence="6 7">
    <name type="scientific">Actinomadura meridiana</name>
    <dbReference type="NCBI Taxonomy" id="559626"/>
    <lineage>
        <taxon>Bacteria</taxon>
        <taxon>Bacillati</taxon>
        <taxon>Actinomycetota</taxon>
        <taxon>Actinomycetes</taxon>
        <taxon>Streptosporangiales</taxon>
        <taxon>Thermomonosporaceae</taxon>
        <taxon>Actinomadura</taxon>
    </lineage>
</organism>
<feature type="chain" id="PRO_5047479393" description="Peptidase S24/S26A/S26B/S26C domain-containing protein" evidence="4">
    <location>
        <begin position="21"/>
        <end position="140"/>
    </location>
</feature>
<dbReference type="InterPro" id="IPR014124">
    <property type="entry name" value="Pept_S26A_Sod_Ni_maturase"/>
</dbReference>
<evidence type="ECO:0000256" key="1">
    <source>
        <dbReference type="ARBA" id="ARBA00004370"/>
    </source>
</evidence>
<dbReference type="EMBL" id="BAABAS010000026">
    <property type="protein sequence ID" value="GAA4240509.1"/>
    <property type="molecule type" value="Genomic_DNA"/>
</dbReference>
<dbReference type="Proteomes" id="UP001501710">
    <property type="component" value="Unassembled WGS sequence"/>
</dbReference>
<protein>
    <recommendedName>
        <fullName evidence="5">Peptidase S24/S26A/S26B/S26C domain-containing protein</fullName>
    </recommendedName>
</protein>
<keyword evidence="3" id="KW-0472">Membrane</keyword>